<dbReference type="AlphaFoldDB" id="A0A9D3WT62"/>
<keyword evidence="3" id="KW-0443">Lipid metabolism</keyword>
<gene>
    <name evidence="5" type="ORF">KIL84_003082</name>
</gene>
<feature type="domain" description="AB hydrolase-1" evidence="4">
    <location>
        <begin position="60"/>
        <end position="176"/>
    </location>
</feature>
<dbReference type="GO" id="GO:0016042">
    <property type="term" value="P:lipid catabolic process"/>
    <property type="evidence" value="ECO:0007669"/>
    <property type="project" value="UniProtKB-KW"/>
</dbReference>
<dbReference type="InterPro" id="IPR000073">
    <property type="entry name" value="AB_hydrolase_1"/>
</dbReference>
<sequence>MFFALAPAVTVGHIKSPVVKMLLMPEGALRDLLGKKEFCWWGKNMREFAAKICCYDLPNRLCANAFFFAGGFNEKNINMSRLDVYTGHFPDETSIKNILHWAQAVKSGEFKYFDYGSENQAKYNQIEDMTVPTAVWSGGEDWIVDPKDIDMLLPRITNLVYHKNISDWNHWDFTWGLDAAKRVYSEIIALMGKHSTSCLVDIILEVPEFQRDSLFQVTRDKLAMNAEEVSELMVNEKYSFEWIVKPAVFLQHGLLGDASNWVTNLANNSLGFILADAGYDVWMGNSRGNTWSRRHRNLSVEQDEFWSFSFDEMAKFDLPAVLNFIMQKTGQEQLYYVGYSQGATIAFITFSTMPQLAKRIKLYFALAPVTTVKYARSPAVKLLYLPEKFLRVLLGRRELFHQSEWLRKLIVSFCGRSIFAKLCGNVFFILGGYNVNNINMSRVNVYVARAPAGTSVQNVIHWSQILNSGEFQAYNWRSQTKNMVKFGQATPPLYKIKDMTVPTAIWTGGQDLLADLKDANVLLPQIINLVHYKNIPEWAHLDFIWGLDAPLRMYNEIIDLMEKHP</sequence>
<name>A0A9D3WT62_9SAUR</name>
<dbReference type="EMBL" id="JAHDVG010000486">
    <property type="protein sequence ID" value="KAH1167599.1"/>
    <property type="molecule type" value="Genomic_DNA"/>
</dbReference>
<evidence type="ECO:0000313" key="5">
    <source>
        <dbReference type="EMBL" id="KAH1167599.1"/>
    </source>
</evidence>
<dbReference type="InterPro" id="IPR029058">
    <property type="entry name" value="AB_hydrolase_fold"/>
</dbReference>
<feature type="domain" description="AB hydrolase-1" evidence="4">
    <location>
        <begin position="246"/>
        <end position="546"/>
    </location>
</feature>
<dbReference type="Pfam" id="PF00561">
    <property type="entry name" value="Abhydrolase_1"/>
    <property type="match status" value="2"/>
</dbReference>
<comment type="similarity">
    <text evidence="1">Belongs to the AB hydrolase superfamily. Lipase family.</text>
</comment>
<evidence type="ECO:0000313" key="6">
    <source>
        <dbReference type="Proteomes" id="UP000827986"/>
    </source>
</evidence>
<dbReference type="Proteomes" id="UP000827986">
    <property type="component" value="Unassembled WGS sequence"/>
</dbReference>
<comment type="caution">
    <text evidence="5">The sequence shown here is derived from an EMBL/GenBank/DDBJ whole genome shotgun (WGS) entry which is preliminary data.</text>
</comment>
<dbReference type="SUPFAM" id="SSF53474">
    <property type="entry name" value="alpha/beta-Hydrolases"/>
    <property type="match status" value="2"/>
</dbReference>
<dbReference type="FunFam" id="3.40.50.1820:FF:000012">
    <property type="entry name" value="Lipase"/>
    <property type="match status" value="1"/>
</dbReference>
<reference evidence="5" key="1">
    <citation type="submission" date="2021-09" db="EMBL/GenBank/DDBJ databases">
        <title>The genome of Mauremys mutica provides insights into the evolution of semi-aquatic lifestyle.</title>
        <authorList>
            <person name="Gong S."/>
            <person name="Gao Y."/>
        </authorList>
    </citation>
    <scope>NUCLEOTIDE SEQUENCE</scope>
    <source>
        <strain evidence="5">MM-2020</strain>
        <tissue evidence="5">Muscle</tissue>
    </source>
</reference>
<organism evidence="5 6">
    <name type="scientific">Mauremys mutica</name>
    <name type="common">yellowpond turtle</name>
    <dbReference type="NCBI Taxonomy" id="74926"/>
    <lineage>
        <taxon>Eukaryota</taxon>
        <taxon>Metazoa</taxon>
        <taxon>Chordata</taxon>
        <taxon>Craniata</taxon>
        <taxon>Vertebrata</taxon>
        <taxon>Euteleostomi</taxon>
        <taxon>Archelosauria</taxon>
        <taxon>Testudinata</taxon>
        <taxon>Testudines</taxon>
        <taxon>Cryptodira</taxon>
        <taxon>Durocryptodira</taxon>
        <taxon>Testudinoidea</taxon>
        <taxon>Geoemydidae</taxon>
        <taxon>Geoemydinae</taxon>
        <taxon>Mauremys</taxon>
    </lineage>
</organism>
<dbReference type="PANTHER" id="PTHR11005">
    <property type="entry name" value="LYSOSOMAL ACID LIPASE-RELATED"/>
    <property type="match status" value="1"/>
</dbReference>
<accession>A0A9D3WT62</accession>
<evidence type="ECO:0000259" key="4">
    <source>
        <dbReference type="Pfam" id="PF00561"/>
    </source>
</evidence>
<dbReference type="Gene3D" id="3.40.50.1820">
    <property type="entry name" value="alpha/beta hydrolase"/>
    <property type="match status" value="2"/>
</dbReference>
<evidence type="ECO:0000256" key="1">
    <source>
        <dbReference type="ARBA" id="ARBA00010701"/>
    </source>
</evidence>
<evidence type="ECO:0000256" key="3">
    <source>
        <dbReference type="ARBA" id="ARBA00023098"/>
    </source>
</evidence>
<proteinExistence type="inferred from homology"/>
<evidence type="ECO:0000256" key="2">
    <source>
        <dbReference type="ARBA" id="ARBA00022963"/>
    </source>
</evidence>
<keyword evidence="6" id="KW-1185">Reference proteome</keyword>
<keyword evidence="2" id="KW-0442">Lipid degradation</keyword>
<protein>
    <recommendedName>
        <fullName evidence="4">AB hydrolase-1 domain-containing protein</fullName>
    </recommendedName>
</protein>